<keyword evidence="2 5" id="KW-0436">Ligase</keyword>
<reference evidence="5" key="1">
    <citation type="submission" date="2021-03" db="EMBL/GenBank/DDBJ databases">
        <title>Streptomyces poriferae sp. nov., a novel marine sponge-derived Actinobacteria species with anti-MRSA activity.</title>
        <authorList>
            <person name="Sandoval-Powers M."/>
            <person name="Kralova S."/>
            <person name="Nguyen G.-S."/>
            <person name="Fawwal D."/>
            <person name="Degnes K."/>
            <person name="Klinkenberg G."/>
            <person name="Sletta H."/>
            <person name="Wentzel A."/>
            <person name="Liles M.R."/>
        </authorList>
    </citation>
    <scope>NUCLEOTIDE SEQUENCE</scope>
    <source>
        <strain evidence="5">DSM 41794</strain>
    </source>
</reference>
<dbReference type="RefSeq" id="WP_206962127.1">
    <property type="nucleotide sequence ID" value="NZ_BAAAJJ010000004.1"/>
</dbReference>
<evidence type="ECO:0000313" key="6">
    <source>
        <dbReference type="Proteomes" id="UP000664167"/>
    </source>
</evidence>
<evidence type="ECO:0000313" key="5">
    <source>
        <dbReference type="EMBL" id="MBO0512696.1"/>
    </source>
</evidence>
<gene>
    <name evidence="5" type="ORF">J0695_12885</name>
</gene>
<dbReference type="InterPro" id="IPR025110">
    <property type="entry name" value="AMP-bd_C"/>
</dbReference>
<feature type="domain" description="AMP-binding enzyme C-terminal" evidence="4">
    <location>
        <begin position="442"/>
        <end position="515"/>
    </location>
</feature>
<dbReference type="Pfam" id="PF00501">
    <property type="entry name" value="AMP-binding"/>
    <property type="match status" value="1"/>
</dbReference>
<dbReference type="PANTHER" id="PTHR43201">
    <property type="entry name" value="ACYL-COA SYNTHETASE"/>
    <property type="match status" value="1"/>
</dbReference>
<dbReference type="GO" id="GO:0006631">
    <property type="term" value="P:fatty acid metabolic process"/>
    <property type="evidence" value="ECO:0007669"/>
    <property type="project" value="TreeGrafter"/>
</dbReference>
<comment type="similarity">
    <text evidence="1">Belongs to the ATP-dependent AMP-binding enzyme family.</text>
</comment>
<dbReference type="EMBL" id="JAFLRJ010000114">
    <property type="protein sequence ID" value="MBO0512696.1"/>
    <property type="molecule type" value="Genomic_DNA"/>
</dbReference>
<name>A0A939F6D7_9ACTN</name>
<keyword evidence="6" id="KW-1185">Reference proteome</keyword>
<proteinExistence type="inferred from homology"/>
<organism evidence="5 6">
    <name type="scientific">Streptomyces beijiangensis</name>
    <dbReference type="NCBI Taxonomy" id="163361"/>
    <lineage>
        <taxon>Bacteria</taxon>
        <taxon>Bacillati</taxon>
        <taxon>Actinomycetota</taxon>
        <taxon>Actinomycetes</taxon>
        <taxon>Kitasatosporales</taxon>
        <taxon>Streptomycetaceae</taxon>
        <taxon>Streptomyces</taxon>
    </lineage>
</organism>
<dbReference type="GO" id="GO:0031956">
    <property type="term" value="F:medium-chain fatty acid-CoA ligase activity"/>
    <property type="evidence" value="ECO:0007669"/>
    <property type="project" value="TreeGrafter"/>
</dbReference>
<dbReference type="Gene3D" id="3.30.300.30">
    <property type="match status" value="1"/>
</dbReference>
<dbReference type="Gene3D" id="3.40.50.12780">
    <property type="entry name" value="N-terminal domain of ligase-like"/>
    <property type="match status" value="1"/>
</dbReference>
<evidence type="ECO:0000259" key="4">
    <source>
        <dbReference type="Pfam" id="PF13193"/>
    </source>
</evidence>
<dbReference type="PANTHER" id="PTHR43201:SF5">
    <property type="entry name" value="MEDIUM-CHAIN ACYL-COA LIGASE ACSF2, MITOCHONDRIAL"/>
    <property type="match status" value="1"/>
</dbReference>
<sequence>MAVPTTTAAVRDADGFRAPALTGLADLLDHQVRTRPRARALVVGGDRVELSYRALRSLADDVAGALATTGLRQGDAVALLSANTAEFVVGLLGAARAGLVVAPIDPALPRSQLTARLDALGARAVITGPTVSDAQPTGTPAWPLHVDISRAGTATATLGTGALPVRRIRGAAAELSAQDALVLFTAGTTDRAKMVPLTHGNVAASVRGICATYELGPGDATVAVMPFFHGHGLLAALLSSLASGGCVLLPERGRFSAGTFWDDVRAVAATWFTAVPTIHEILLDRSARDYPGPRAAPLKFVRSCSAPLNPATQRALERTFGAPLLSAYGITEATHQVTSEPLPQHGFLKHGTVGRSTGAKLRVVDREGRSCPSGTEGEVWVYGPTVTRGYLTGPAETARSFSDGWFRTGDLGSLDEDGYLFLTGRIKNLINRGGEKISPEHVEDILAGCPGVVEAAVFALPDPVYGQRVGAAVVVREGEGIGADQILRYCRHRLSAFEVPDRLDLVPALPHTAKGGLDRKALEATYSSRTRTD</sequence>
<evidence type="ECO:0000259" key="3">
    <source>
        <dbReference type="Pfam" id="PF00501"/>
    </source>
</evidence>
<dbReference type="AlphaFoldDB" id="A0A939F6D7"/>
<dbReference type="SUPFAM" id="SSF56801">
    <property type="entry name" value="Acetyl-CoA synthetase-like"/>
    <property type="match status" value="1"/>
</dbReference>
<feature type="domain" description="AMP-dependent synthetase/ligase" evidence="3">
    <location>
        <begin position="28"/>
        <end position="391"/>
    </location>
</feature>
<dbReference type="InterPro" id="IPR000873">
    <property type="entry name" value="AMP-dep_synth/lig_dom"/>
</dbReference>
<dbReference type="InterPro" id="IPR045851">
    <property type="entry name" value="AMP-bd_C_sf"/>
</dbReference>
<accession>A0A939F6D7</accession>
<protein>
    <submittedName>
        <fullName evidence="5">FadD7 family fatty acid--CoA ligase</fullName>
    </submittedName>
</protein>
<evidence type="ECO:0000256" key="2">
    <source>
        <dbReference type="ARBA" id="ARBA00022598"/>
    </source>
</evidence>
<evidence type="ECO:0000256" key="1">
    <source>
        <dbReference type="ARBA" id="ARBA00006432"/>
    </source>
</evidence>
<dbReference type="Pfam" id="PF13193">
    <property type="entry name" value="AMP-binding_C"/>
    <property type="match status" value="1"/>
</dbReference>
<dbReference type="Proteomes" id="UP000664167">
    <property type="component" value="Unassembled WGS sequence"/>
</dbReference>
<dbReference type="NCBIfam" id="NF004511">
    <property type="entry name" value="PRK05852.1"/>
    <property type="match status" value="1"/>
</dbReference>
<dbReference type="InterPro" id="IPR042099">
    <property type="entry name" value="ANL_N_sf"/>
</dbReference>
<comment type="caution">
    <text evidence="5">The sequence shown here is derived from an EMBL/GenBank/DDBJ whole genome shotgun (WGS) entry which is preliminary data.</text>
</comment>